<feature type="region of interest" description="Disordered" evidence="1">
    <location>
        <begin position="324"/>
        <end position="377"/>
    </location>
</feature>
<dbReference type="PANTHER" id="PTHR33223">
    <property type="entry name" value="CCHC-TYPE DOMAIN-CONTAINING PROTEIN"/>
    <property type="match status" value="1"/>
</dbReference>
<dbReference type="GeneID" id="103635475"/>
<dbReference type="RefSeq" id="XP_008656157.1">
    <property type="nucleotide sequence ID" value="XM_008657935.3"/>
</dbReference>
<feature type="domain" description="Retrotransposon gag" evidence="2">
    <location>
        <begin position="180"/>
        <end position="271"/>
    </location>
</feature>
<dbReference type="KEGG" id="zma:103635475"/>
<dbReference type="OrthoDB" id="693243at2759"/>
<dbReference type="RefSeq" id="XP_008656152.1">
    <property type="nucleotide sequence ID" value="XM_008657930.2"/>
</dbReference>
<reference evidence="3" key="1">
    <citation type="journal article" date="2009" name="PLoS Genet.">
        <title>Sequencing, mapping, and analysis of 27,455 maize full-length cDNAs.</title>
        <authorList>
            <person name="Soderlund C."/>
            <person name="Descour A."/>
            <person name="Kudrna D."/>
            <person name="Bomhoff M."/>
            <person name="Boyd L."/>
            <person name="Currie J."/>
            <person name="Angelova A."/>
            <person name="Collura K."/>
            <person name="Wissotski M."/>
            <person name="Ashley E."/>
            <person name="Morrow D."/>
            <person name="Fernandes J."/>
            <person name="Walbot V."/>
            <person name="Yu Y."/>
        </authorList>
    </citation>
    <scope>NUCLEOTIDE SEQUENCE</scope>
    <source>
        <strain evidence="3">B73</strain>
    </source>
</reference>
<evidence type="ECO:0000256" key="1">
    <source>
        <dbReference type="SAM" id="MobiDB-lite"/>
    </source>
</evidence>
<feature type="compositionally biased region" description="Basic and acidic residues" evidence="1">
    <location>
        <begin position="81"/>
        <end position="94"/>
    </location>
</feature>
<sequence>MPPKKASATGAAALQPLDPNQESLSLREARSQKRKATSPTPQEDDLDQEIRNMEMLHQQVQRKKEKMARLADLQRQIDEASEEVRHLAQDEQNRRPQHREHHQEGFFNEDDWYEDFHHGNFAFDDASPLSAELQATPWPPSYKPPQLPMYDGHSDPKQFLMSYEATISSYGGNTAVMAKSFVMAVKNVAQTWYSSLRPGTITSWKKLKDMLITSFQGFQTKPVTAQALFQCTQDHEEYLQAYVQRFLRLRAQAPTVPNEIVIEAMIKGLRPGPSAQYFARKPPQTLEKLLQKMDEYIRANNDFRQRREEAYRFSEIARGFGGRIHPRHVRSIHSTQNDDRGSQQQRPQYSSQASGQQQSYPWPPAPRGRGARGFGGRFGDQPRKIYCLFCGEDKGHTTRMCHVTIQKQKEIAEAAAQQSQSKQVMHTASYHSPYILEYVDNHPATSVASASQPQASWQQPPPPPPMQRGQQPEGSQHTQHQRDFREEFEARTVNSTMPESKHIY</sequence>
<proteinExistence type="evidence at transcript level"/>
<feature type="compositionally biased region" description="Low complexity" evidence="1">
    <location>
        <begin position="445"/>
        <end position="458"/>
    </location>
</feature>
<dbReference type="Pfam" id="PF03732">
    <property type="entry name" value="Retrotrans_gag"/>
    <property type="match status" value="1"/>
</dbReference>
<dbReference type="RefSeq" id="XP_008656161.1">
    <property type="nucleotide sequence ID" value="XM_008657939.3"/>
</dbReference>
<dbReference type="PANTHER" id="PTHR33223:SF10">
    <property type="entry name" value="AMINOTRANSFERASE-LIKE PLANT MOBILE DOMAIN-CONTAINING PROTEIN"/>
    <property type="match status" value="1"/>
</dbReference>
<dbReference type="EMBL" id="BT066571">
    <property type="protein sequence ID" value="ACN33468.1"/>
    <property type="molecule type" value="mRNA"/>
</dbReference>
<dbReference type="InterPro" id="IPR005162">
    <property type="entry name" value="Retrotrans_gag_dom"/>
</dbReference>
<name>C0PE52_MAIZE</name>
<evidence type="ECO:0000259" key="2">
    <source>
        <dbReference type="Pfam" id="PF03732"/>
    </source>
</evidence>
<evidence type="ECO:0000313" key="3">
    <source>
        <dbReference type="EMBL" id="ACN33468.1"/>
    </source>
</evidence>
<organism evidence="3">
    <name type="scientific">Zea mays</name>
    <name type="common">Maize</name>
    <dbReference type="NCBI Taxonomy" id="4577"/>
    <lineage>
        <taxon>Eukaryota</taxon>
        <taxon>Viridiplantae</taxon>
        <taxon>Streptophyta</taxon>
        <taxon>Embryophyta</taxon>
        <taxon>Tracheophyta</taxon>
        <taxon>Spermatophyta</taxon>
        <taxon>Magnoliopsida</taxon>
        <taxon>Liliopsida</taxon>
        <taxon>Poales</taxon>
        <taxon>Poaceae</taxon>
        <taxon>PACMAD clade</taxon>
        <taxon>Panicoideae</taxon>
        <taxon>Andropogonodae</taxon>
        <taxon>Andropogoneae</taxon>
        <taxon>Tripsacinae</taxon>
        <taxon>Zea</taxon>
    </lineage>
</organism>
<dbReference type="RefSeq" id="XP_008656146.1">
    <property type="nucleotide sequence ID" value="XM_008657924.2"/>
</dbReference>
<feature type="compositionally biased region" description="Basic and acidic residues" evidence="1">
    <location>
        <begin position="480"/>
        <end position="490"/>
    </location>
</feature>
<protein>
    <recommendedName>
        <fullName evidence="2">Retrotransposon gag domain-containing protein</fullName>
    </recommendedName>
</protein>
<dbReference type="RefSeq" id="NP_001288396.1">
    <property type="nucleotide sequence ID" value="NM_001301467.1"/>
</dbReference>
<feature type="region of interest" description="Disordered" evidence="1">
    <location>
        <begin position="81"/>
        <end position="102"/>
    </location>
</feature>
<feature type="region of interest" description="Disordered" evidence="1">
    <location>
        <begin position="445"/>
        <end position="504"/>
    </location>
</feature>
<accession>C0PE52</accession>
<feature type="compositionally biased region" description="Low complexity" evidence="1">
    <location>
        <begin position="348"/>
        <end position="360"/>
    </location>
</feature>
<dbReference type="AlphaFoldDB" id="C0PE52"/>
<feature type="region of interest" description="Disordered" evidence="1">
    <location>
        <begin position="1"/>
        <end position="47"/>
    </location>
</feature>